<dbReference type="EMBL" id="CAEKKB010000007">
    <property type="protein sequence ID" value="CAB4318977.1"/>
    <property type="molecule type" value="Genomic_DNA"/>
</dbReference>
<comment type="similarity">
    <text evidence="2">Belongs to the sterol desaturase family.</text>
</comment>
<evidence type="ECO:0000256" key="3">
    <source>
        <dbReference type="ARBA" id="ARBA00022692"/>
    </source>
</evidence>
<sequence length="135" mass="14687">MQTTEEQDEKNLVSRSTVIKGVLVQQSLQAIIAALLFLLAGGANPHDVHAAAHAAAGGGTGAAASACRHIIQFATAMVVMDTWQYFMHRYMHQNKFLYKHIHSHHHRLVAPYAFGALYNHPLEGLMVDTMSGAGP</sequence>
<dbReference type="GO" id="GO:0016020">
    <property type="term" value="C:membrane"/>
    <property type="evidence" value="ECO:0007669"/>
    <property type="project" value="UniProtKB-SubCell"/>
</dbReference>
<accession>A0A6J5Y3I4</accession>
<dbReference type="Pfam" id="PF04116">
    <property type="entry name" value="FA_hydroxylase"/>
    <property type="match status" value="1"/>
</dbReference>
<evidence type="ECO:0000313" key="7">
    <source>
        <dbReference type="EMBL" id="CAB4318977.1"/>
    </source>
</evidence>
<organism evidence="7 8">
    <name type="scientific">Prunus armeniaca</name>
    <name type="common">Apricot</name>
    <name type="synonym">Armeniaca vulgaris</name>
    <dbReference type="NCBI Taxonomy" id="36596"/>
    <lineage>
        <taxon>Eukaryota</taxon>
        <taxon>Viridiplantae</taxon>
        <taxon>Streptophyta</taxon>
        <taxon>Embryophyta</taxon>
        <taxon>Tracheophyta</taxon>
        <taxon>Spermatophyta</taxon>
        <taxon>Magnoliopsida</taxon>
        <taxon>eudicotyledons</taxon>
        <taxon>Gunneridae</taxon>
        <taxon>Pentapetalae</taxon>
        <taxon>rosids</taxon>
        <taxon>fabids</taxon>
        <taxon>Rosales</taxon>
        <taxon>Rosaceae</taxon>
        <taxon>Amygdaloideae</taxon>
        <taxon>Amygdaleae</taxon>
        <taxon>Prunus</taxon>
    </lineage>
</organism>
<dbReference type="OrthoDB" id="408954at2759"/>
<protein>
    <recommendedName>
        <fullName evidence="6">Fatty acid hydroxylase domain-containing protein</fullName>
    </recommendedName>
</protein>
<dbReference type="GO" id="GO:0005506">
    <property type="term" value="F:iron ion binding"/>
    <property type="evidence" value="ECO:0007669"/>
    <property type="project" value="InterPro"/>
</dbReference>
<name>A0A6J5Y3I4_PRUAR</name>
<dbReference type="GO" id="GO:0008610">
    <property type="term" value="P:lipid biosynthetic process"/>
    <property type="evidence" value="ECO:0007669"/>
    <property type="project" value="InterPro"/>
</dbReference>
<evidence type="ECO:0000259" key="6">
    <source>
        <dbReference type="Pfam" id="PF04116"/>
    </source>
</evidence>
<evidence type="ECO:0000256" key="2">
    <source>
        <dbReference type="ARBA" id="ARBA00009324"/>
    </source>
</evidence>
<dbReference type="Proteomes" id="UP000507245">
    <property type="component" value="Unassembled WGS sequence"/>
</dbReference>
<reference evidence="8" key="1">
    <citation type="journal article" date="2020" name="Genome Biol.">
        <title>Gamete binning: chromosome-level and haplotype-resolved genome assembly enabled by high-throughput single-cell sequencing of gamete genomes.</title>
        <authorList>
            <person name="Campoy J.A."/>
            <person name="Sun H."/>
            <person name="Goel M."/>
            <person name="Jiao W.-B."/>
            <person name="Folz-Donahue K."/>
            <person name="Wang N."/>
            <person name="Rubio M."/>
            <person name="Liu C."/>
            <person name="Kukat C."/>
            <person name="Ruiz D."/>
            <person name="Huettel B."/>
            <person name="Schneeberger K."/>
        </authorList>
    </citation>
    <scope>NUCLEOTIDE SEQUENCE [LARGE SCALE GENOMIC DNA]</scope>
    <source>
        <strain evidence="8">cv. Rojo Pasion</strain>
    </source>
</reference>
<proteinExistence type="inferred from homology"/>
<dbReference type="InterPro" id="IPR006694">
    <property type="entry name" value="Fatty_acid_hydroxylase"/>
</dbReference>
<evidence type="ECO:0000313" key="8">
    <source>
        <dbReference type="Proteomes" id="UP000507245"/>
    </source>
</evidence>
<keyword evidence="3" id="KW-0812">Transmembrane</keyword>
<keyword evidence="4" id="KW-1133">Transmembrane helix</keyword>
<keyword evidence="8" id="KW-1185">Reference proteome</keyword>
<feature type="domain" description="Fatty acid hydroxylase" evidence="6">
    <location>
        <begin position="74"/>
        <end position="128"/>
    </location>
</feature>
<evidence type="ECO:0000256" key="4">
    <source>
        <dbReference type="ARBA" id="ARBA00022989"/>
    </source>
</evidence>
<dbReference type="InterPro" id="IPR050307">
    <property type="entry name" value="Sterol_Desaturase_Related"/>
</dbReference>
<comment type="subcellular location">
    <subcellularLocation>
        <location evidence="1">Membrane</location>
    </subcellularLocation>
</comment>
<dbReference type="AlphaFoldDB" id="A0A6J5Y3I4"/>
<evidence type="ECO:0000256" key="5">
    <source>
        <dbReference type="ARBA" id="ARBA00023136"/>
    </source>
</evidence>
<keyword evidence="5" id="KW-0472">Membrane</keyword>
<evidence type="ECO:0000256" key="1">
    <source>
        <dbReference type="ARBA" id="ARBA00004370"/>
    </source>
</evidence>
<dbReference type="PANTHER" id="PTHR11863">
    <property type="entry name" value="STEROL DESATURASE"/>
    <property type="match status" value="1"/>
</dbReference>
<dbReference type="GO" id="GO:0016491">
    <property type="term" value="F:oxidoreductase activity"/>
    <property type="evidence" value="ECO:0007669"/>
    <property type="project" value="InterPro"/>
</dbReference>
<gene>
    <name evidence="7" type="ORF">ORAREDHAP_LOCUS46136</name>
</gene>